<feature type="domain" description="Mycothiol-dependent maleylpyruvate isomerase metal-binding" evidence="2">
    <location>
        <begin position="19"/>
        <end position="144"/>
    </location>
</feature>
<dbReference type="PANTHER" id="PTHR40758:SF1">
    <property type="entry name" value="CONSERVED PROTEIN"/>
    <property type="match status" value="1"/>
</dbReference>
<reference evidence="3 4" key="1">
    <citation type="submission" date="2021-03" db="EMBL/GenBank/DDBJ databases">
        <title>Whole genome shotgun sequence of Actinoplanes toevensis NBRC 105298.</title>
        <authorList>
            <person name="Komaki H."/>
            <person name="Tamura T."/>
        </authorList>
    </citation>
    <scope>NUCLEOTIDE SEQUENCE [LARGE SCALE GENOMIC DNA]</scope>
    <source>
        <strain evidence="3 4">NBRC 105298</strain>
    </source>
</reference>
<evidence type="ECO:0000313" key="4">
    <source>
        <dbReference type="Proteomes" id="UP000677082"/>
    </source>
</evidence>
<gene>
    <name evidence="3" type="ORF">Ato02nite_053880</name>
</gene>
<dbReference type="Proteomes" id="UP000677082">
    <property type="component" value="Unassembled WGS sequence"/>
</dbReference>
<dbReference type="InterPro" id="IPR017517">
    <property type="entry name" value="Maleyloyr_isom"/>
</dbReference>
<proteinExistence type="predicted"/>
<keyword evidence="4" id="KW-1185">Reference proteome</keyword>
<dbReference type="EMBL" id="BOQN01000067">
    <property type="protein sequence ID" value="GIM93595.1"/>
    <property type="molecule type" value="Genomic_DNA"/>
</dbReference>
<feature type="domain" description="MDMPI C-terminal" evidence="1">
    <location>
        <begin position="158"/>
        <end position="255"/>
    </location>
</feature>
<dbReference type="GO" id="GO:0005886">
    <property type="term" value="C:plasma membrane"/>
    <property type="evidence" value="ECO:0007669"/>
    <property type="project" value="TreeGrafter"/>
</dbReference>
<dbReference type="GO" id="GO:0046872">
    <property type="term" value="F:metal ion binding"/>
    <property type="evidence" value="ECO:0007669"/>
    <property type="project" value="InterPro"/>
</dbReference>
<evidence type="ECO:0000259" key="1">
    <source>
        <dbReference type="Pfam" id="PF07398"/>
    </source>
</evidence>
<dbReference type="InterPro" id="IPR034660">
    <property type="entry name" value="DinB/YfiT-like"/>
</dbReference>
<evidence type="ECO:0000259" key="2">
    <source>
        <dbReference type="Pfam" id="PF11716"/>
    </source>
</evidence>
<name>A0A919TFS4_9ACTN</name>
<protein>
    <recommendedName>
        <fullName evidence="5">Maleylpyruvate isomerase family mycothiol-dependent enzyme</fullName>
    </recommendedName>
</protein>
<organism evidence="3 4">
    <name type="scientific">Paractinoplanes toevensis</name>
    <dbReference type="NCBI Taxonomy" id="571911"/>
    <lineage>
        <taxon>Bacteria</taxon>
        <taxon>Bacillati</taxon>
        <taxon>Actinomycetota</taxon>
        <taxon>Actinomycetes</taxon>
        <taxon>Micromonosporales</taxon>
        <taxon>Micromonosporaceae</taxon>
        <taxon>Paractinoplanes</taxon>
    </lineage>
</organism>
<dbReference type="AlphaFoldDB" id="A0A919TFS4"/>
<dbReference type="Pfam" id="PF11716">
    <property type="entry name" value="MDMPI_N"/>
    <property type="match status" value="1"/>
</dbReference>
<dbReference type="NCBIfam" id="TIGR03083">
    <property type="entry name" value="maleylpyruvate isomerase family mycothiol-dependent enzyme"/>
    <property type="match status" value="1"/>
</dbReference>
<evidence type="ECO:0000313" key="3">
    <source>
        <dbReference type="EMBL" id="GIM93595.1"/>
    </source>
</evidence>
<dbReference type="SUPFAM" id="SSF109854">
    <property type="entry name" value="DinB/YfiT-like putative metalloenzymes"/>
    <property type="match status" value="1"/>
</dbReference>
<dbReference type="PANTHER" id="PTHR40758">
    <property type="entry name" value="CONSERVED PROTEIN"/>
    <property type="match status" value="1"/>
</dbReference>
<dbReference type="Pfam" id="PF07398">
    <property type="entry name" value="MDMPI_C"/>
    <property type="match status" value="1"/>
</dbReference>
<accession>A0A919TFS4</accession>
<dbReference type="InterPro" id="IPR024344">
    <property type="entry name" value="MDMPI_metal-binding"/>
</dbReference>
<evidence type="ECO:0008006" key="5">
    <source>
        <dbReference type="Google" id="ProtNLM"/>
    </source>
</evidence>
<dbReference type="InterPro" id="IPR010872">
    <property type="entry name" value="MDMPI_C-term_domain"/>
</dbReference>
<sequence>MEWERIAMNRLHATKEFWLAALRADSPALQDAVAQAGPSAEVPHCPGWTCADLVEHITTLMHWVRETVPRGVTSGPTTAPVRQGERPEWDVALDELRRELTGTIETLEAVEADFPAWNWAPQAKQAGFWHRRMAHEVSVHRWDAEAAAGRPTPIETKLAADGVSEVLDTWLPAGRRKGPTDLHGVVHLVAGDAGYEWFVRLRGAGVSLLDTSTILDSDDHHARAQATGPASDLLLALMGRLRMERLVVTGDPRLISALRTG</sequence>
<comment type="caution">
    <text evidence="3">The sequence shown here is derived from an EMBL/GenBank/DDBJ whole genome shotgun (WGS) entry which is preliminary data.</text>
</comment>